<dbReference type="Proteomes" id="UP001597260">
    <property type="component" value="Unassembled WGS sequence"/>
</dbReference>
<dbReference type="EC" id="1.-.-.-" evidence="8"/>
<evidence type="ECO:0000256" key="2">
    <source>
        <dbReference type="ARBA" id="ARBA00009347"/>
    </source>
</evidence>
<evidence type="ECO:0000259" key="6">
    <source>
        <dbReference type="Pfam" id="PF00441"/>
    </source>
</evidence>
<comment type="cofactor">
    <cofactor evidence="1">
        <name>FAD</name>
        <dbReference type="ChEBI" id="CHEBI:57692"/>
    </cofactor>
</comment>
<dbReference type="PANTHER" id="PTHR43884:SF20">
    <property type="entry name" value="ACYL-COA DEHYDROGENASE FADE28"/>
    <property type="match status" value="1"/>
</dbReference>
<dbReference type="InterPro" id="IPR036250">
    <property type="entry name" value="AcylCo_DH-like_C"/>
</dbReference>
<name>A0ABW3Y715_9ACTN</name>
<comment type="similarity">
    <text evidence="2">Belongs to the acyl-CoA dehydrogenase family.</text>
</comment>
<evidence type="ECO:0000256" key="3">
    <source>
        <dbReference type="ARBA" id="ARBA00022630"/>
    </source>
</evidence>
<comment type="caution">
    <text evidence="8">The sequence shown here is derived from an EMBL/GenBank/DDBJ whole genome shotgun (WGS) entry which is preliminary data.</text>
</comment>
<dbReference type="InterPro" id="IPR009100">
    <property type="entry name" value="AcylCoA_DH/oxidase_NM_dom_sf"/>
</dbReference>
<dbReference type="GO" id="GO:0016491">
    <property type="term" value="F:oxidoreductase activity"/>
    <property type="evidence" value="ECO:0007669"/>
    <property type="project" value="UniProtKB-KW"/>
</dbReference>
<organism evidence="8 9">
    <name type="scientific">Micromonospora sonneratiae</name>
    <dbReference type="NCBI Taxonomy" id="1184706"/>
    <lineage>
        <taxon>Bacteria</taxon>
        <taxon>Bacillati</taxon>
        <taxon>Actinomycetota</taxon>
        <taxon>Actinomycetes</taxon>
        <taxon>Micromonosporales</taxon>
        <taxon>Micromonosporaceae</taxon>
        <taxon>Micromonospora</taxon>
    </lineage>
</organism>
<keyword evidence="9" id="KW-1185">Reference proteome</keyword>
<proteinExistence type="inferred from homology"/>
<protein>
    <submittedName>
        <fullName evidence="8">Acyl-CoA dehydrogenase family protein</fullName>
        <ecNumber evidence="8">1.-.-.-</ecNumber>
    </submittedName>
</protein>
<keyword evidence="4" id="KW-0274">FAD</keyword>
<dbReference type="Pfam" id="PF00441">
    <property type="entry name" value="Acyl-CoA_dh_1"/>
    <property type="match status" value="1"/>
</dbReference>
<dbReference type="Pfam" id="PF02771">
    <property type="entry name" value="Acyl-CoA_dh_N"/>
    <property type="match status" value="1"/>
</dbReference>
<evidence type="ECO:0000256" key="4">
    <source>
        <dbReference type="ARBA" id="ARBA00022827"/>
    </source>
</evidence>
<dbReference type="InterPro" id="IPR037069">
    <property type="entry name" value="AcylCoA_DH/ox_N_sf"/>
</dbReference>
<dbReference type="Gene3D" id="1.10.540.10">
    <property type="entry name" value="Acyl-CoA dehydrogenase/oxidase, N-terminal domain"/>
    <property type="match status" value="1"/>
</dbReference>
<dbReference type="SUPFAM" id="SSF47203">
    <property type="entry name" value="Acyl-CoA dehydrogenase C-terminal domain-like"/>
    <property type="match status" value="1"/>
</dbReference>
<dbReference type="Gene3D" id="1.20.140.10">
    <property type="entry name" value="Butyryl-CoA Dehydrogenase, subunit A, domain 3"/>
    <property type="match status" value="1"/>
</dbReference>
<keyword evidence="3" id="KW-0285">Flavoprotein</keyword>
<accession>A0ABW3Y715</accession>
<evidence type="ECO:0000256" key="5">
    <source>
        <dbReference type="ARBA" id="ARBA00023002"/>
    </source>
</evidence>
<evidence type="ECO:0000256" key="1">
    <source>
        <dbReference type="ARBA" id="ARBA00001974"/>
    </source>
</evidence>
<evidence type="ECO:0000313" key="8">
    <source>
        <dbReference type="EMBL" id="MFD1319810.1"/>
    </source>
</evidence>
<dbReference type="SUPFAM" id="SSF56645">
    <property type="entry name" value="Acyl-CoA dehydrogenase NM domain-like"/>
    <property type="match status" value="1"/>
</dbReference>
<sequence>MSVDLRYSELDLELRRSVRAMLTLHSPWQRVLTNQDRPDDATLWSRLATEMGLAGLAVPERLGGGGAGLRENAIVCEELGRAVAPVPYLASAVVATQTLLACAAERWLTQLADGTRRAVVVVPVDTPPGPAGVRPAPVGVHAGPAFGPGVRADDHRLTGTVPGVADAATADLLLVPTVDELWIVEAVAAGVSRSPVVSLDQTRALTDFSFDAVPAYRIAAGRAAAGALHWGLTAGAVLLAAEQYGLAQWCLDAAVDQLKTRYQFGRPIGGFQALKHRLADAWVEVTQARAVARYAVGVLADADPGAGPDSEAQVAAALAQAHCGPVAVRLAEECVQLHGGLGFTWEHPVHLYLKRARTAAVAFGGADRHRSALAGLVDLPPG</sequence>
<dbReference type="InterPro" id="IPR009075">
    <property type="entry name" value="AcylCo_DH/oxidase_C"/>
</dbReference>
<gene>
    <name evidence="8" type="ORF">ACFQ4H_01765</name>
</gene>
<feature type="domain" description="Acyl-CoA dehydrogenase/oxidase C-terminal" evidence="6">
    <location>
        <begin position="230"/>
        <end position="374"/>
    </location>
</feature>
<evidence type="ECO:0000313" key="9">
    <source>
        <dbReference type="Proteomes" id="UP001597260"/>
    </source>
</evidence>
<dbReference type="InterPro" id="IPR013786">
    <property type="entry name" value="AcylCoA_DH/ox_N"/>
</dbReference>
<reference evidence="9" key="1">
    <citation type="journal article" date="2019" name="Int. J. Syst. Evol. Microbiol.">
        <title>The Global Catalogue of Microorganisms (GCM) 10K type strain sequencing project: providing services to taxonomists for standard genome sequencing and annotation.</title>
        <authorList>
            <consortium name="The Broad Institute Genomics Platform"/>
            <consortium name="The Broad Institute Genome Sequencing Center for Infectious Disease"/>
            <person name="Wu L."/>
            <person name="Ma J."/>
        </authorList>
    </citation>
    <scope>NUCLEOTIDE SEQUENCE [LARGE SCALE GENOMIC DNA]</scope>
    <source>
        <strain evidence="9">JCM 31037</strain>
    </source>
</reference>
<feature type="domain" description="Acyl-CoA dehydrogenase/oxidase N-terminal" evidence="7">
    <location>
        <begin position="12"/>
        <end position="114"/>
    </location>
</feature>
<dbReference type="EMBL" id="JBHTMP010000001">
    <property type="protein sequence ID" value="MFD1319810.1"/>
    <property type="molecule type" value="Genomic_DNA"/>
</dbReference>
<dbReference type="PANTHER" id="PTHR43884">
    <property type="entry name" value="ACYL-COA DEHYDROGENASE"/>
    <property type="match status" value="1"/>
</dbReference>
<dbReference type="RefSeq" id="WP_377566161.1">
    <property type="nucleotide sequence ID" value="NZ_JBHTMP010000001.1"/>
</dbReference>
<keyword evidence="5 8" id="KW-0560">Oxidoreductase</keyword>
<evidence type="ECO:0000259" key="7">
    <source>
        <dbReference type="Pfam" id="PF02771"/>
    </source>
</evidence>